<proteinExistence type="predicted"/>
<dbReference type="GeneID" id="108624406"/>
<sequence length="806" mass="96421">MMSGKIENKDKETKLEDTPRAEKRKRGRPTQEESRDRERLENRKITEMWKNDSEEEEVESSTDSEERTMKKKDQKSTPQNREKKKEQETEEQLDMSQDIVGRIVESLKIEIVQGRELLEKEVRKEMKGLARRIEAMEERWKKKEEEMGKKIEEMLEQMKEVQNKERHRRKEEKEEVVEEVMEKIEEKINERDKRKEEKEMERSKEAWNEVKRIHRKLEERERREKKNKIVIRGLEVPKREAKEKTRQFLMEEFGVKEGIVGIEIIGGGEIAKVSIVEMENWEAKQEVMKKKGKLRGKRIYIDHDMTQEERRVQKLLREKAREEINEGREAKALLEVRKFQIGERVESDHLPAEVDIGKEQSEEIAQDEGTMEYIEWDEKSIEDYRKKCEEHEYRQGTVDEEWEDLQNCIKESMIRKERSWTKNKIGNTKWWDKECTRLKRKVRRTLEEKREKELEEIREAKTDSQIWEYINKQRKKRRGIGAEIKEEEWLDYFMKQLSGSRGRVYGERRKVEEVESEEEITDEEIEGQIAKLKRRKAAGSDRIPAEAWILSEGKARDRIKKVIKRVWKGEGFPKEWRRGVIVPLHKKGDYQKVENYRGITLLNTAYKIYAAVLNERIKKNLEDEQSLDDTQAGFRRHRGVVDNVYILQHVVEKELKRKGGKIFAFFIDLKSAFDKVDRRKVWLAMRERGIREGLIERTKEIYEETRNTIRLENGMTEEFWTEEGVRQGCILSPTLFITFLADLEEELNKAGWGGINIGILNERIKKNLEDEQSLDDTQAGFRRHRGVVDNVYILQHVVEKELKKKG</sequence>
<dbReference type="CDD" id="cd01650">
    <property type="entry name" value="RT_nLTR_like"/>
    <property type="match status" value="1"/>
</dbReference>
<dbReference type="Proteomes" id="UP000694925">
    <property type="component" value="Unplaced"/>
</dbReference>
<feature type="compositionally biased region" description="Basic and acidic residues" evidence="2">
    <location>
        <begin position="1"/>
        <end position="21"/>
    </location>
</feature>
<evidence type="ECO:0000313" key="5">
    <source>
        <dbReference type="RefSeq" id="XP_017879159.1"/>
    </source>
</evidence>
<feature type="non-terminal residue" evidence="5">
    <location>
        <position position="806"/>
    </location>
</feature>
<keyword evidence="4" id="KW-1185">Reference proteome</keyword>
<feature type="compositionally biased region" description="Acidic residues" evidence="2">
    <location>
        <begin position="53"/>
        <end position="63"/>
    </location>
</feature>
<organism evidence="4 5">
    <name type="scientific">Ceratina calcarata</name>
    <dbReference type="NCBI Taxonomy" id="156304"/>
    <lineage>
        <taxon>Eukaryota</taxon>
        <taxon>Metazoa</taxon>
        <taxon>Ecdysozoa</taxon>
        <taxon>Arthropoda</taxon>
        <taxon>Hexapoda</taxon>
        <taxon>Insecta</taxon>
        <taxon>Pterygota</taxon>
        <taxon>Neoptera</taxon>
        <taxon>Endopterygota</taxon>
        <taxon>Hymenoptera</taxon>
        <taxon>Apocrita</taxon>
        <taxon>Aculeata</taxon>
        <taxon>Apoidea</taxon>
        <taxon>Anthophila</taxon>
        <taxon>Apidae</taxon>
        <taxon>Ceratina</taxon>
        <taxon>Zadontomerus</taxon>
    </lineage>
</organism>
<keyword evidence="1" id="KW-0175">Coiled coil</keyword>
<evidence type="ECO:0000256" key="1">
    <source>
        <dbReference type="SAM" id="Coils"/>
    </source>
</evidence>
<feature type="coiled-coil region" evidence="1">
    <location>
        <begin position="119"/>
        <end position="201"/>
    </location>
</feature>
<evidence type="ECO:0000256" key="2">
    <source>
        <dbReference type="SAM" id="MobiDB-lite"/>
    </source>
</evidence>
<dbReference type="InterPro" id="IPR043502">
    <property type="entry name" value="DNA/RNA_pol_sf"/>
</dbReference>
<reference evidence="5" key="1">
    <citation type="submission" date="2025-08" db="UniProtKB">
        <authorList>
            <consortium name="RefSeq"/>
        </authorList>
    </citation>
    <scope>IDENTIFICATION</scope>
    <source>
        <tissue evidence="5">Whole body</tissue>
    </source>
</reference>
<evidence type="ECO:0000259" key="3">
    <source>
        <dbReference type="PROSITE" id="PS50878"/>
    </source>
</evidence>
<dbReference type="Pfam" id="PF00078">
    <property type="entry name" value="RVT_1"/>
    <property type="match status" value="1"/>
</dbReference>
<name>A0AAJ7IWV4_9HYME</name>
<dbReference type="GO" id="GO:0071897">
    <property type="term" value="P:DNA biosynthetic process"/>
    <property type="evidence" value="ECO:0007669"/>
    <property type="project" value="UniProtKB-ARBA"/>
</dbReference>
<feature type="region of interest" description="Disordered" evidence="2">
    <location>
        <begin position="1"/>
        <end position="96"/>
    </location>
</feature>
<feature type="compositionally biased region" description="Basic and acidic residues" evidence="2">
    <location>
        <begin position="29"/>
        <end position="52"/>
    </location>
</feature>
<dbReference type="RefSeq" id="XP_017879159.1">
    <property type="nucleotide sequence ID" value="XM_018023670.1"/>
</dbReference>
<feature type="domain" description="Reverse transcriptase" evidence="3">
    <location>
        <begin position="565"/>
        <end position="806"/>
    </location>
</feature>
<feature type="coiled-coil region" evidence="1">
    <location>
        <begin position="305"/>
        <end position="337"/>
    </location>
</feature>
<protein>
    <submittedName>
        <fullName evidence="5">Trichohyalin-like</fullName>
    </submittedName>
</protein>
<feature type="coiled-coil region" evidence="1">
    <location>
        <begin position="435"/>
        <end position="463"/>
    </location>
</feature>
<dbReference type="AlphaFoldDB" id="A0AAJ7IWV4"/>
<evidence type="ECO:0000313" key="4">
    <source>
        <dbReference type="Proteomes" id="UP000694925"/>
    </source>
</evidence>
<accession>A0AAJ7IWV4</accession>
<dbReference type="PROSITE" id="PS50878">
    <property type="entry name" value="RT_POL"/>
    <property type="match status" value="1"/>
</dbReference>
<dbReference type="InterPro" id="IPR000477">
    <property type="entry name" value="RT_dom"/>
</dbReference>
<dbReference type="PANTHER" id="PTHR19446">
    <property type="entry name" value="REVERSE TRANSCRIPTASES"/>
    <property type="match status" value="1"/>
</dbReference>
<gene>
    <name evidence="5" type="primary">LOC108624406</name>
</gene>
<dbReference type="KEGG" id="ccal:108624406"/>
<dbReference type="SUPFAM" id="SSF56672">
    <property type="entry name" value="DNA/RNA polymerases"/>
    <property type="match status" value="1"/>
</dbReference>